<dbReference type="PANTHER" id="PTHR13179:SF8">
    <property type="entry name" value="GATOR COMPLEX PROTEIN DEPDC5"/>
    <property type="match status" value="1"/>
</dbReference>
<dbReference type="GO" id="GO:0010508">
    <property type="term" value="P:positive regulation of autophagy"/>
    <property type="evidence" value="ECO:0007669"/>
    <property type="project" value="TreeGrafter"/>
</dbReference>
<dbReference type="InterPro" id="IPR000591">
    <property type="entry name" value="DEP_dom"/>
</dbReference>
<dbReference type="Proteomes" id="UP000320475">
    <property type="component" value="Unassembled WGS sequence"/>
</dbReference>
<keyword evidence="5" id="KW-0926">Vacuole</keyword>
<evidence type="ECO:0000256" key="3">
    <source>
        <dbReference type="ARBA" id="ARBA00018529"/>
    </source>
</evidence>
<feature type="compositionally biased region" description="Low complexity" evidence="7">
    <location>
        <begin position="784"/>
        <end position="793"/>
    </location>
</feature>
<comment type="subcellular location">
    <subcellularLocation>
        <location evidence="1">Vacuole membrane</location>
        <topology evidence="1">Peripheral membrane protein</topology>
    </subcellularLocation>
</comment>
<accession>A0A507CVX5</accession>
<dbReference type="InterPro" id="IPR057068">
    <property type="entry name" value="IML1_N_fung"/>
</dbReference>
<dbReference type="Pfam" id="PF19418">
    <property type="entry name" value="DEPDC5_CTD"/>
    <property type="match status" value="1"/>
</dbReference>
<dbReference type="InterPro" id="IPR036388">
    <property type="entry name" value="WH-like_DNA-bd_sf"/>
</dbReference>
<feature type="compositionally biased region" description="Low complexity" evidence="7">
    <location>
        <begin position="695"/>
        <end position="711"/>
    </location>
</feature>
<dbReference type="SUPFAM" id="SSF46785">
    <property type="entry name" value="Winged helix' DNA-binding domain"/>
    <property type="match status" value="1"/>
</dbReference>
<dbReference type="GO" id="GO:0005096">
    <property type="term" value="F:GTPase activator activity"/>
    <property type="evidence" value="ECO:0007669"/>
    <property type="project" value="InterPro"/>
</dbReference>
<reference evidence="9 10" key="1">
    <citation type="journal article" date="2019" name="Sci. Rep.">
        <title>Comparative genomics of chytrid fungi reveal insights into the obligate biotrophic and pathogenic lifestyle of Synchytrium endobioticum.</title>
        <authorList>
            <person name="van de Vossenberg B.T.L.H."/>
            <person name="Warris S."/>
            <person name="Nguyen H.D.T."/>
            <person name="van Gent-Pelzer M.P.E."/>
            <person name="Joly D.L."/>
            <person name="van de Geest H.C."/>
            <person name="Bonants P.J.M."/>
            <person name="Smith D.S."/>
            <person name="Levesque C.A."/>
            <person name="van der Lee T.A.J."/>
        </authorList>
    </citation>
    <scope>NUCLEOTIDE SEQUENCE [LARGE SCALE GENOMIC DNA]</scope>
    <source>
        <strain evidence="9 10">LEV6574</strain>
    </source>
</reference>
<dbReference type="Gene3D" id="1.10.10.10">
    <property type="entry name" value="Winged helix-like DNA-binding domain superfamily/Winged helix DNA-binding domain"/>
    <property type="match status" value="1"/>
</dbReference>
<feature type="region of interest" description="Disordered" evidence="7">
    <location>
        <begin position="1336"/>
        <end position="1376"/>
    </location>
</feature>
<feature type="compositionally biased region" description="Polar residues" evidence="7">
    <location>
        <begin position="1347"/>
        <end position="1365"/>
    </location>
</feature>
<dbReference type="InterPro" id="IPR048255">
    <property type="entry name" value="IML1_N"/>
</dbReference>
<sequence>MSKRSRPLFNLWIHDERFSRQELVISPEHFPGVREGDVLEIFHPSQESIAGMDRLGQYKMDPFAAYRPADPAKRLVLHVAKDSLDRDVVAKHDKLQISIAQHVAALFELQARTDVCVRKVNPSDYTAEYVELLFRDQYIGRSEMWRVKLSLNATAVYVGKKIVLSNGVRAQVKEISLSKGHVVPCAYITDDTKAIFRSESAKYFLFIQMAKGMWQFDEDGELYSEKCLHGFLPDLFNRWKEIGVNHVVSIVLFARVFYNTDMDFRAFTSGDDETPKANQKSIPVDILDGHILPINRDASGRPYRDYYRVVVDWEIHADWTHVLIPLKKEFVRFQKTVLQQGEGDNAVLSGVIPSASKGNILEAINLALNPFDKHYVDRDLVRTGLAIVVVTSGPGFYEVDKKMLRLTTQRMIENGIGMDLVCLSRPPLYTVPLFQFLSKDVISLGSKNSGFKHPEDDSHTGCFDTRRFGSTVGTMKSSNTDLDRRVDIADPLYYDDEESNPSSFKPVYNIPHWVDISFWNRPSNTGDVQHNFVLRAKMYELQMMGGTEVMGSPILVKSLDWNTLPVSEEIGDAFPETKRVVIDDHTSLYARYDDRIFAGEYDKPWRPRSMSISTTDSVPRTPISPELAPFRSAIHPPSIASGFSSYKATDTVRSLDADVVFKHQNNSSDELDTLTRNQGETLLARFRLSTGTMRSSKSSNQLSSLFSNSPSDEYSKRRRFDPKSSPRARASLVDHDDCGRYGPPPRIDSEELESDDERRYGGPSSSSDPINLASRRTDRQIKHSSSSSNRGSSPAQLGSTASTSRSPNRTLNLRQPIRQNYINPCNPSKNIVKVSSNVRRWQHVFARSMDPGRNDATPNWKGLCTPACLPLTTDYFPPQNELSDLYQDYNYIVSSDDEFWSHKAGTSEEERIEALLKELISQRLAQGFQLIAMPAVEAYQKLSLGTPYDSSNEIDNSSSKALRAPYLSLGDQLHLLRYDASGHNIEVKRYVRKLTYNTKPLPYACAIWPKSLDSYYAKALCFGYPQFSMYNWNYLDQYVAGYQDEMTESLRFWRTRFLLIPAETMPPPNNILSYPTEETLTEEEKRIEGFKRFEELCFARARRINSAEKDVGSKRVVPQPINIIRTDVNPSVYVRDEMLKAGPFEAGEGVPSGMVTPRSFTATVQRGTSFAEKSPPSSAISSSMDLKDPDTMKLTKSAPLNVIAAAMQAPNGVQFKDRRWHFKMYHRVFVGSDAVQWMFRAFADVDSHEDAVAFGNVLLEKGLFEHVKKSHTFLDGHYFYWLTKKYSLPATPKERHSPVGSGQVASIITKSAGGGWFGSAATSAASVASAPSATSTSIAKLEAPMTPNASQSTKDSKTPMTPNSTHAHKDTHGHLLHHSNSLGLATQTPAAPTSNLVTAGSLLEHLQKQQLQQPRKQTFELSKGLVIDLDPQTRSDRQEIAALHYDIIYCHNACYHFQLHWLLCTARLIEDMLVSWGRVADRCGLKLVEAPVEQAIPFSDENPFLSVVPIYLASQPPTSAAVLERLHSSKKDPYLYFEQELLKSEGFVLDMESVDRFPPSSINPSYNKTYRYTQYVHRTGVAFIQLREPGLGFYWVNNRLYLANNPAVPNPASRAPNSSTPISVHAQQSQLLVSNTGLLQTPTPTSAITNSMQLSFATQFVPATLRQRFVSVCSDAAYLEEFWKKLVPVSPASEAVDKVALKEALSQVPAEEMARSAGSSPEPSI</sequence>
<feature type="compositionally biased region" description="Polar residues" evidence="7">
    <location>
        <begin position="794"/>
        <end position="813"/>
    </location>
</feature>
<protein>
    <recommendedName>
        <fullName evidence="3">Vacuolar membrane-associated protein IML1</fullName>
    </recommendedName>
    <alternativeName>
        <fullName evidence="4">Vacuolar membrane-associated protein iml1</fullName>
    </alternativeName>
</protein>
<dbReference type="VEuPathDB" id="FungiDB:SeMB42_g07133"/>
<dbReference type="PROSITE" id="PS50186">
    <property type="entry name" value="DEP"/>
    <property type="match status" value="1"/>
</dbReference>
<feature type="compositionally biased region" description="Low complexity" evidence="7">
    <location>
        <begin position="1174"/>
        <end position="1183"/>
    </location>
</feature>
<dbReference type="PANTHER" id="PTHR13179">
    <property type="entry name" value="DEP DOMAIN CONTAINING PROTEIN 5"/>
    <property type="match status" value="1"/>
</dbReference>
<dbReference type="OrthoDB" id="39497at2759"/>
<dbReference type="EMBL" id="QEAM01000227">
    <property type="protein sequence ID" value="TPX43357.1"/>
    <property type="molecule type" value="Genomic_DNA"/>
</dbReference>
<dbReference type="InterPro" id="IPR027244">
    <property type="entry name" value="IML1"/>
</dbReference>
<keyword evidence="6" id="KW-0472">Membrane</keyword>
<evidence type="ECO:0000256" key="7">
    <source>
        <dbReference type="SAM" id="MobiDB-lite"/>
    </source>
</evidence>
<feature type="region of interest" description="Disordered" evidence="7">
    <location>
        <begin position="691"/>
        <end position="813"/>
    </location>
</feature>
<dbReference type="GO" id="GO:1904262">
    <property type="term" value="P:negative regulation of TORC1 signaling"/>
    <property type="evidence" value="ECO:0007669"/>
    <property type="project" value="TreeGrafter"/>
</dbReference>
<dbReference type="GO" id="GO:0035556">
    <property type="term" value="P:intracellular signal transduction"/>
    <property type="evidence" value="ECO:0007669"/>
    <property type="project" value="InterPro"/>
</dbReference>
<dbReference type="SMART" id="SM00049">
    <property type="entry name" value="DEP"/>
    <property type="match status" value="1"/>
</dbReference>
<dbReference type="Pfam" id="PF24438">
    <property type="entry name" value="IML1_N_fung"/>
    <property type="match status" value="1"/>
</dbReference>
<comment type="caution">
    <text evidence="9">The sequence shown here is derived from an EMBL/GenBank/DDBJ whole genome shotgun (WGS) entry which is preliminary data.</text>
</comment>
<dbReference type="Pfam" id="PF12257">
    <property type="entry name" value="IML1"/>
    <property type="match status" value="1"/>
</dbReference>
<evidence type="ECO:0000259" key="8">
    <source>
        <dbReference type="PROSITE" id="PS50186"/>
    </source>
</evidence>
<gene>
    <name evidence="9" type="ORF">SeLEV6574_g05108</name>
</gene>
<dbReference type="Pfam" id="PF00610">
    <property type="entry name" value="DEP"/>
    <property type="match status" value="1"/>
</dbReference>
<evidence type="ECO:0000256" key="5">
    <source>
        <dbReference type="ARBA" id="ARBA00022554"/>
    </source>
</evidence>
<comment type="similarity">
    <text evidence="2">Belongs to the IML1 family.</text>
</comment>
<name>A0A507CVX5_9FUNG</name>
<dbReference type="GO" id="GO:1990130">
    <property type="term" value="C:GATOR1 complex"/>
    <property type="evidence" value="ECO:0007669"/>
    <property type="project" value="TreeGrafter"/>
</dbReference>
<feature type="domain" description="DEP" evidence="8">
    <location>
        <begin position="1209"/>
        <end position="1284"/>
    </location>
</feature>
<dbReference type="InterPro" id="IPR036390">
    <property type="entry name" value="WH_DNA-bd_sf"/>
</dbReference>
<evidence type="ECO:0000313" key="10">
    <source>
        <dbReference type="Proteomes" id="UP000320475"/>
    </source>
</evidence>
<evidence type="ECO:0000256" key="2">
    <source>
        <dbReference type="ARBA" id="ARBA00005643"/>
    </source>
</evidence>
<dbReference type="GO" id="GO:0005774">
    <property type="term" value="C:vacuolar membrane"/>
    <property type="evidence" value="ECO:0007669"/>
    <property type="project" value="UniProtKB-SubCell"/>
</dbReference>
<dbReference type="InterPro" id="IPR045838">
    <property type="entry name" value="DEPDC5_CTD"/>
</dbReference>
<dbReference type="CDD" id="cd04449">
    <property type="entry name" value="DEP_DEPDC5-like"/>
    <property type="match status" value="1"/>
</dbReference>
<proteinExistence type="inferred from homology"/>
<evidence type="ECO:0000256" key="6">
    <source>
        <dbReference type="ARBA" id="ARBA00023136"/>
    </source>
</evidence>
<evidence type="ECO:0000313" key="9">
    <source>
        <dbReference type="EMBL" id="TPX43357.1"/>
    </source>
</evidence>
<evidence type="ECO:0000256" key="4">
    <source>
        <dbReference type="ARBA" id="ARBA00021881"/>
    </source>
</evidence>
<organism evidence="9 10">
    <name type="scientific">Synchytrium endobioticum</name>
    <dbReference type="NCBI Taxonomy" id="286115"/>
    <lineage>
        <taxon>Eukaryota</taxon>
        <taxon>Fungi</taxon>
        <taxon>Fungi incertae sedis</taxon>
        <taxon>Chytridiomycota</taxon>
        <taxon>Chytridiomycota incertae sedis</taxon>
        <taxon>Chytridiomycetes</taxon>
        <taxon>Synchytriales</taxon>
        <taxon>Synchytriaceae</taxon>
        <taxon>Synchytrium</taxon>
    </lineage>
</organism>
<evidence type="ECO:0000256" key="1">
    <source>
        <dbReference type="ARBA" id="ARBA00004148"/>
    </source>
</evidence>
<feature type="region of interest" description="Disordered" evidence="7">
    <location>
        <begin position="1167"/>
        <end position="1186"/>
    </location>
</feature>